<dbReference type="CDD" id="cd17316">
    <property type="entry name" value="MFS_SV2_like"/>
    <property type="match status" value="1"/>
</dbReference>
<evidence type="ECO:0000313" key="8">
    <source>
        <dbReference type="EMBL" id="MBU3063945.1"/>
    </source>
</evidence>
<feature type="transmembrane region" description="Helical" evidence="6">
    <location>
        <begin position="250"/>
        <end position="268"/>
    </location>
</feature>
<feature type="transmembrane region" description="Helical" evidence="6">
    <location>
        <begin position="339"/>
        <end position="362"/>
    </location>
</feature>
<feature type="transmembrane region" description="Helical" evidence="6">
    <location>
        <begin position="144"/>
        <end position="167"/>
    </location>
</feature>
<gene>
    <name evidence="8" type="ORF">KO481_20730</name>
</gene>
<dbReference type="InterPro" id="IPR005828">
    <property type="entry name" value="MFS_sugar_transport-like"/>
</dbReference>
<feature type="transmembrane region" description="Helical" evidence="6">
    <location>
        <begin position="86"/>
        <end position="104"/>
    </location>
</feature>
<evidence type="ECO:0000256" key="1">
    <source>
        <dbReference type="ARBA" id="ARBA00004651"/>
    </source>
</evidence>
<feature type="domain" description="Major facilitator superfamily (MFS) profile" evidence="7">
    <location>
        <begin position="20"/>
        <end position="428"/>
    </location>
</feature>
<evidence type="ECO:0000256" key="3">
    <source>
        <dbReference type="ARBA" id="ARBA00022692"/>
    </source>
</evidence>
<dbReference type="PANTHER" id="PTHR23511">
    <property type="entry name" value="SYNAPTIC VESICLE GLYCOPROTEIN 2"/>
    <property type="match status" value="1"/>
</dbReference>
<dbReference type="Proteomes" id="UP000733379">
    <property type="component" value="Unassembled WGS sequence"/>
</dbReference>
<feature type="transmembrane region" description="Helical" evidence="6">
    <location>
        <begin position="374"/>
        <end position="394"/>
    </location>
</feature>
<comment type="caution">
    <text evidence="8">The sequence shown here is derived from an EMBL/GenBank/DDBJ whole genome shotgun (WGS) entry which is preliminary data.</text>
</comment>
<dbReference type="PROSITE" id="PS50850">
    <property type="entry name" value="MFS"/>
    <property type="match status" value="1"/>
</dbReference>
<dbReference type="EMBL" id="JAHKNI010000006">
    <property type="protein sequence ID" value="MBU3063945.1"/>
    <property type="molecule type" value="Genomic_DNA"/>
</dbReference>
<keyword evidence="4 6" id="KW-1133">Transmembrane helix</keyword>
<feature type="transmembrane region" description="Helical" evidence="6">
    <location>
        <begin position="400"/>
        <end position="422"/>
    </location>
</feature>
<dbReference type="InterPro" id="IPR005829">
    <property type="entry name" value="Sugar_transporter_CS"/>
</dbReference>
<name>A0ABS6B2E1_9NOCA</name>
<accession>A0ABS6B2E1</accession>
<evidence type="ECO:0000259" key="7">
    <source>
        <dbReference type="PROSITE" id="PS50850"/>
    </source>
</evidence>
<feature type="transmembrane region" description="Helical" evidence="6">
    <location>
        <begin position="57"/>
        <end position="77"/>
    </location>
</feature>
<feature type="transmembrane region" description="Helical" evidence="6">
    <location>
        <begin position="110"/>
        <end position="132"/>
    </location>
</feature>
<feature type="transmembrane region" description="Helical" evidence="6">
    <location>
        <begin position="288"/>
        <end position="308"/>
    </location>
</feature>
<evidence type="ECO:0000256" key="4">
    <source>
        <dbReference type="ARBA" id="ARBA00022989"/>
    </source>
</evidence>
<reference evidence="8 9" key="1">
    <citation type="submission" date="2021-06" db="EMBL/GenBank/DDBJ databases">
        <title>Actinomycetes sequencing.</title>
        <authorList>
            <person name="Shan Q."/>
        </authorList>
    </citation>
    <scope>NUCLEOTIDE SEQUENCE [LARGE SCALE GENOMIC DNA]</scope>
    <source>
        <strain evidence="8 9">NEAU-G5</strain>
    </source>
</reference>
<organism evidence="8 9">
    <name type="scientific">Nocardia albiluteola</name>
    <dbReference type="NCBI Taxonomy" id="2842303"/>
    <lineage>
        <taxon>Bacteria</taxon>
        <taxon>Bacillati</taxon>
        <taxon>Actinomycetota</taxon>
        <taxon>Actinomycetes</taxon>
        <taxon>Mycobacteriales</taxon>
        <taxon>Nocardiaceae</taxon>
        <taxon>Nocardia</taxon>
    </lineage>
</organism>
<dbReference type="Gene3D" id="1.20.1250.20">
    <property type="entry name" value="MFS general substrate transporter like domains"/>
    <property type="match status" value="1"/>
</dbReference>
<protein>
    <submittedName>
        <fullName evidence="8">MFS transporter</fullName>
    </submittedName>
</protein>
<dbReference type="InterPro" id="IPR020846">
    <property type="entry name" value="MFS_dom"/>
</dbReference>
<keyword evidence="5 6" id="KW-0472">Membrane</keyword>
<evidence type="ECO:0000256" key="6">
    <source>
        <dbReference type="SAM" id="Phobius"/>
    </source>
</evidence>
<comment type="subcellular location">
    <subcellularLocation>
        <location evidence="1">Cell membrane</location>
        <topology evidence="1">Multi-pass membrane protein</topology>
    </subcellularLocation>
</comment>
<feature type="transmembrane region" description="Helical" evidence="6">
    <location>
        <begin position="315"/>
        <end position="333"/>
    </location>
</feature>
<dbReference type="RefSeq" id="WP_215918834.1">
    <property type="nucleotide sequence ID" value="NZ_JAHKNI010000006.1"/>
</dbReference>
<evidence type="ECO:0000256" key="2">
    <source>
        <dbReference type="ARBA" id="ARBA00022448"/>
    </source>
</evidence>
<evidence type="ECO:0000256" key="5">
    <source>
        <dbReference type="ARBA" id="ARBA00023136"/>
    </source>
</evidence>
<keyword evidence="9" id="KW-1185">Reference proteome</keyword>
<sequence>MTAIPTSLEHAPASRTQWLITLYAGGGEFCDGYILSIIGVALPLLTTSFSLTSADAGLLGAASLIGMFFGGTIFGAVTDRFGRQKVYLADLALFIVLSALQFFATEPWQLIVLRSLMGVAIGADLAIAGTIASEFAPQKSRGPLLVVLVTMFSVGAAVAYAVGWAMLHLGPDAWRWMLASSAVPALVILAMRFGTPESPRWLLNRGRTAEAESVLRQMLGPDATIADIAEPEDSPRGYLTIFRGEYRRRTLFIALFWACQLLPIYAIATYEPTILESFGMAKGSTAYLGAVLIQIFYVAGSLSGALFINRGRRKLLLYSFAISALPLLGLALWAHPPIWLVLVLFGVFGIAMYSGQCLEAIYPSELFPTGVRATANGFATGASRIGAAIGVYGAPHLLGYSLQLAMLVGAGVAGLGWLFTLLMAPETAGKALTESSAVTPGSGARTAKPAVADGNQLGAAL</sequence>
<proteinExistence type="predicted"/>
<feature type="transmembrane region" description="Helical" evidence="6">
    <location>
        <begin position="173"/>
        <end position="195"/>
    </location>
</feature>
<evidence type="ECO:0000313" key="9">
    <source>
        <dbReference type="Proteomes" id="UP000733379"/>
    </source>
</evidence>
<dbReference type="PROSITE" id="PS00217">
    <property type="entry name" value="SUGAR_TRANSPORT_2"/>
    <property type="match status" value="1"/>
</dbReference>
<dbReference type="SUPFAM" id="SSF103473">
    <property type="entry name" value="MFS general substrate transporter"/>
    <property type="match status" value="1"/>
</dbReference>
<keyword evidence="3 6" id="KW-0812">Transmembrane</keyword>
<dbReference type="Pfam" id="PF00083">
    <property type="entry name" value="Sugar_tr"/>
    <property type="match status" value="1"/>
</dbReference>
<dbReference type="InterPro" id="IPR036259">
    <property type="entry name" value="MFS_trans_sf"/>
</dbReference>
<dbReference type="PANTHER" id="PTHR23511:SF34">
    <property type="entry name" value="SYNAPTIC VESICLE GLYCOPROTEIN 2"/>
    <property type="match status" value="1"/>
</dbReference>
<keyword evidence="2" id="KW-0813">Transport</keyword>